<keyword evidence="4" id="KW-1185">Reference proteome</keyword>
<evidence type="ECO:0000256" key="1">
    <source>
        <dbReference type="SAM" id="MobiDB-lite"/>
    </source>
</evidence>
<dbReference type="Gene3D" id="2.160.20.60">
    <property type="entry name" value="Glutamate synthase, alpha subunit, C-terminal domain"/>
    <property type="match status" value="1"/>
</dbReference>
<accession>A0A0A8K6B3</accession>
<feature type="region of interest" description="Disordered" evidence="1">
    <location>
        <begin position="1"/>
        <end position="21"/>
    </location>
</feature>
<dbReference type="HOGENOM" id="CLU_078510_1_0_5"/>
<dbReference type="Proteomes" id="UP000031643">
    <property type="component" value="Chromosome"/>
</dbReference>
<dbReference type="PANTHER" id="PTHR39673">
    <property type="entry name" value="TUNGSTEN FORMYLMETHANOFURAN DEHYDROGENASE, SUBUNIT C (FWDC)"/>
    <property type="match status" value="1"/>
</dbReference>
<feature type="compositionally biased region" description="Basic and acidic residues" evidence="1">
    <location>
        <begin position="12"/>
        <end position="21"/>
    </location>
</feature>
<keyword evidence="3" id="KW-0560">Oxidoreductase</keyword>
<gene>
    <name evidence="3" type="ORF">GL4_2648</name>
</gene>
<dbReference type="RefSeq" id="WP_045368110.1">
    <property type="nucleotide sequence ID" value="NZ_AP014648.1"/>
</dbReference>
<dbReference type="OrthoDB" id="287000at2"/>
<dbReference type="EMBL" id="AP014648">
    <property type="protein sequence ID" value="BAQ18082.1"/>
    <property type="molecule type" value="Genomic_DNA"/>
</dbReference>
<reference evidence="3 4" key="1">
    <citation type="submission" date="2014-09" db="EMBL/GenBank/DDBJ databases">
        <title>Genome sequencing of Methyloceanibacter caenitepidi Gela4.</title>
        <authorList>
            <person name="Takeuchi M."/>
            <person name="Susumu S."/>
            <person name="Kamagata Y."/>
            <person name="Oshima K."/>
            <person name="Hattori M."/>
            <person name="Iwasaki W."/>
        </authorList>
    </citation>
    <scope>NUCLEOTIDE SEQUENCE [LARGE SCALE GENOMIC DNA]</scope>
    <source>
        <strain evidence="3 4">Gela4</strain>
    </source>
</reference>
<dbReference type="SUPFAM" id="SSF69336">
    <property type="entry name" value="Alpha subunit of glutamate synthase, C-terminal domain"/>
    <property type="match status" value="1"/>
</dbReference>
<dbReference type="GO" id="GO:0004355">
    <property type="term" value="F:glutamate synthase (NADPH) activity"/>
    <property type="evidence" value="ECO:0007669"/>
    <property type="project" value="UniProtKB-EC"/>
</dbReference>
<dbReference type="EC" id="1.4.1.13" evidence="3"/>
<sequence>MATLTRAAPSEQESKSHEMGMHTEQLTGRTQQVFFDIDLNEAHHGFSLPDTFDVDFNKRGEIDASNMEAKQVNARIREMMKEGYGTIVLKNPAAKHSLAVGILNRLNLIIEGSLGYFGCGLIDGPNIRINGRVGWSCGENMMSGSILIEKNAGSQFGAALRGGDLVCKGDVGSRTGIDMKGGNIIVGGDTGSFSGFMMQRGRMVICGNAGKNLGDSMYDGTIFLGGEPRSLGVDAIWSDMTDLDREWLERKLTKYDVMPKGGIGSFRKIVAGKQLWNYDNLEPTEKKLVL</sequence>
<dbReference type="STRING" id="1384459.GL4_2648"/>
<dbReference type="KEGG" id="mcg:GL4_2648"/>
<protein>
    <submittedName>
        <fullName evidence="3">Glutamate synthase [NADPH] putative GlxC chain</fullName>
        <ecNumber evidence="3">1.4.1.13</ecNumber>
    </submittedName>
</protein>
<evidence type="ECO:0000259" key="2">
    <source>
        <dbReference type="Pfam" id="PF01493"/>
    </source>
</evidence>
<name>A0A0A8K6B3_9HYPH</name>
<evidence type="ECO:0000313" key="4">
    <source>
        <dbReference type="Proteomes" id="UP000031643"/>
    </source>
</evidence>
<proteinExistence type="predicted"/>
<dbReference type="Pfam" id="PF01493">
    <property type="entry name" value="GXGXG"/>
    <property type="match status" value="1"/>
</dbReference>
<evidence type="ECO:0000313" key="3">
    <source>
        <dbReference type="EMBL" id="BAQ18082.1"/>
    </source>
</evidence>
<dbReference type="InterPro" id="IPR036485">
    <property type="entry name" value="Glu_synth_asu_C_sf"/>
</dbReference>
<dbReference type="InterPro" id="IPR002489">
    <property type="entry name" value="Glu_synth_asu_C"/>
</dbReference>
<organism evidence="3 4">
    <name type="scientific">Methyloceanibacter caenitepidi</name>
    <dbReference type="NCBI Taxonomy" id="1384459"/>
    <lineage>
        <taxon>Bacteria</taxon>
        <taxon>Pseudomonadati</taxon>
        <taxon>Pseudomonadota</taxon>
        <taxon>Alphaproteobacteria</taxon>
        <taxon>Hyphomicrobiales</taxon>
        <taxon>Hyphomicrobiaceae</taxon>
        <taxon>Methyloceanibacter</taxon>
    </lineage>
</organism>
<dbReference type="AlphaFoldDB" id="A0A0A8K6B3"/>
<feature type="domain" description="Glutamate synthase alpha subunit C-terminal" evidence="2">
    <location>
        <begin position="88"/>
        <end position="228"/>
    </location>
</feature>
<dbReference type="PANTHER" id="PTHR39673:SF5">
    <property type="entry name" value="TUNGSTEN-CONTAINING FORMYLMETHANOFURAN DEHYDROGENASE 2 SUBUNIT C"/>
    <property type="match status" value="1"/>
</dbReference>